<protein>
    <recommendedName>
        <fullName evidence="2">Terpene synthase</fullName>
        <ecNumber evidence="2">4.2.3.-</ecNumber>
    </recommendedName>
</protein>
<evidence type="ECO:0000313" key="4">
    <source>
        <dbReference type="Proteomes" id="UP000822688"/>
    </source>
</evidence>
<dbReference type="GO" id="GO:0008299">
    <property type="term" value="P:isoprenoid biosynthetic process"/>
    <property type="evidence" value="ECO:0007669"/>
    <property type="project" value="UniProtKB-ARBA"/>
</dbReference>
<proteinExistence type="inferred from homology"/>
<organism evidence="3 4">
    <name type="scientific">Ceratodon purpureus</name>
    <name type="common">Fire moss</name>
    <name type="synonym">Dicranum purpureum</name>
    <dbReference type="NCBI Taxonomy" id="3225"/>
    <lineage>
        <taxon>Eukaryota</taxon>
        <taxon>Viridiplantae</taxon>
        <taxon>Streptophyta</taxon>
        <taxon>Embryophyta</taxon>
        <taxon>Bryophyta</taxon>
        <taxon>Bryophytina</taxon>
        <taxon>Bryopsida</taxon>
        <taxon>Dicranidae</taxon>
        <taxon>Pseudoditrichales</taxon>
        <taxon>Ditrichaceae</taxon>
        <taxon>Ceratodon</taxon>
    </lineage>
</organism>
<dbReference type="PANTHER" id="PTHR35201">
    <property type="entry name" value="TERPENE SYNTHASE"/>
    <property type="match status" value="1"/>
</dbReference>
<keyword evidence="2" id="KW-0479">Metal-binding</keyword>
<comment type="cofactor">
    <cofactor evidence="2">
        <name>Mg(2+)</name>
        <dbReference type="ChEBI" id="CHEBI:18420"/>
    </cofactor>
</comment>
<evidence type="ECO:0000256" key="1">
    <source>
        <dbReference type="ARBA" id="ARBA00006333"/>
    </source>
</evidence>
<keyword evidence="2" id="KW-0456">Lyase</keyword>
<name>A0A8T0J057_CERPU</name>
<dbReference type="AlphaFoldDB" id="A0A8T0J057"/>
<accession>A0A8T0J057</accession>
<dbReference type="PANTHER" id="PTHR35201:SF4">
    <property type="entry name" value="BETA-PINACENE SYNTHASE-RELATED"/>
    <property type="match status" value="1"/>
</dbReference>
<dbReference type="InterPro" id="IPR034686">
    <property type="entry name" value="Terpene_cyclase-like_2"/>
</dbReference>
<evidence type="ECO:0000256" key="2">
    <source>
        <dbReference type="RuleBase" id="RU366034"/>
    </source>
</evidence>
<dbReference type="Gene3D" id="1.10.600.10">
    <property type="entry name" value="Farnesyl Diphosphate Synthase"/>
    <property type="match status" value="1"/>
</dbReference>
<dbReference type="GO" id="GO:0046872">
    <property type="term" value="F:metal ion binding"/>
    <property type="evidence" value="ECO:0007669"/>
    <property type="project" value="UniProtKB-KW"/>
</dbReference>
<evidence type="ECO:0000313" key="3">
    <source>
        <dbReference type="EMBL" id="KAG0588602.1"/>
    </source>
</evidence>
<dbReference type="SUPFAM" id="SSF48576">
    <property type="entry name" value="Terpenoid synthases"/>
    <property type="match status" value="1"/>
</dbReference>
<keyword evidence="4" id="KW-1185">Reference proteome</keyword>
<dbReference type="GO" id="GO:0010333">
    <property type="term" value="F:terpene synthase activity"/>
    <property type="evidence" value="ECO:0007669"/>
    <property type="project" value="InterPro"/>
</dbReference>
<reference evidence="3" key="1">
    <citation type="submission" date="2020-06" db="EMBL/GenBank/DDBJ databases">
        <title>WGS assembly of Ceratodon purpureus strain R40.</title>
        <authorList>
            <person name="Carey S.B."/>
            <person name="Jenkins J."/>
            <person name="Shu S."/>
            <person name="Lovell J.T."/>
            <person name="Sreedasyam A."/>
            <person name="Maumus F."/>
            <person name="Tiley G.P."/>
            <person name="Fernandez-Pozo N."/>
            <person name="Barry K."/>
            <person name="Chen C."/>
            <person name="Wang M."/>
            <person name="Lipzen A."/>
            <person name="Daum C."/>
            <person name="Saski C.A."/>
            <person name="Payton A.C."/>
            <person name="Mcbreen J.C."/>
            <person name="Conrad R.E."/>
            <person name="Kollar L.M."/>
            <person name="Olsson S."/>
            <person name="Huttunen S."/>
            <person name="Landis J.B."/>
            <person name="Wickett N.J."/>
            <person name="Johnson M.G."/>
            <person name="Rensing S.A."/>
            <person name="Grimwood J."/>
            <person name="Schmutz J."/>
            <person name="Mcdaniel S.F."/>
        </authorList>
    </citation>
    <scope>NUCLEOTIDE SEQUENCE</scope>
    <source>
        <strain evidence="3">R40</strain>
    </source>
</reference>
<dbReference type="EC" id="4.2.3.-" evidence="2"/>
<comment type="similarity">
    <text evidence="1 2">Belongs to the terpene synthase family.</text>
</comment>
<dbReference type="Pfam" id="PF19086">
    <property type="entry name" value="Terpene_syn_C_2"/>
    <property type="match status" value="1"/>
</dbReference>
<dbReference type="InterPro" id="IPR008949">
    <property type="entry name" value="Isoprenoid_synthase_dom_sf"/>
</dbReference>
<sequence length="420" mass="47283">MGSYSGSTATTDNLHEDQLPPLYASLAIEGLPPFHQTVHLDEAEAQLAKIAARWNIPSFDDYCRLSLFTASVAHSKVISTNRLVDISLQYCLVFLLDDLLFDAPNDDLLEGFGICRSERESIESIQACLDRVNGIFSQVEPPTDPSKIESITWELGHDMRQLSTPDWFRYFAKTVVDYHQACIDSLAHILAGNDVDLKDVDSYVRMRVDNFAGPMICTLTEFANNVYVPEDLRPEPWAKEVVKSASSHLMLINDIYSYHKESTQELQPINLITVLMKTKGMSLAEAVRRDIELVNSNARTIFDLEAQLMMSDSLNELPQPGAGGYTTVTTTAGSLNPFVGICSTWKSFLLEYFQGIKELISGGLYFHSFHRRYRHPNNTFPELRDVHHRKVQTSDLLLVSEYVTLKIIAYPTTEATSLVT</sequence>
<keyword evidence="2" id="KW-0460">Magnesium</keyword>
<dbReference type="Proteomes" id="UP000822688">
    <property type="component" value="Chromosome 2"/>
</dbReference>
<gene>
    <name evidence="3" type="ORF">KC19_2G255500</name>
</gene>
<dbReference type="EMBL" id="CM026422">
    <property type="protein sequence ID" value="KAG0588602.1"/>
    <property type="molecule type" value="Genomic_DNA"/>
</dbReference>
<comment type="caution">
    <text evidence="3">The sequence shown here is derived from an EMBL/GenBank/DDBJ whole genome shotgun (WGS) entry which is preliminary data.</text>
</comment>